<name>A0A498RA89_9FIRM</name>
<reference evidence="2 3" key="1">
    <citation type="submission" date="2018-06" db="EMBL/GenBank/DDBJ databases">
        <authorList>
            <person name="Strepis N."/>
        </authorList>
    </citation>
    <scope>NUCLEOTIDE SEQUENCE [LARGE SCALE GENOMIC DNA]</scope>
    <source>
        <strain evidence="2">LUCI</strain>
    </source>
</reference>
<keyword evidence="1" id="KW-0472">Membrane</keyword>
<evidence type="ECO:0000256" key="1">
    <source>
        <dbReference type="SAM" id="Phobius"/>
    </source>
</evidence>
<accession>A0A498RA89</accession>
<keyword evidence="1" id="KW-1133">Transmembrane helix</keyword>
<sequence length="121" mass="13745">MENIKLYWISLIIPAVVFAPNLLWLLFPLINMPAAEERKEPITLTILEDMGRVGVIIIPLFYPIGVDAAGQSCLVAMIVLLLIYYARWFPFPPPPIPGKSGLFFLPLNRNLSFRRSRFISS</sequence>
<proteinExistence type="predicted"/>
<dbReference type="Proteomes" id="UP000277811">
    <property type="component" value="Unassembled WGS sequence"/>
</dbReference>
<feature type="transmembrane region" description="Helical" evidence="1">
    <location>
        <begin position="42"/>
        <end position="62"/>
    </location>
</feature>
<dbReference type="EMBL" id="UPPP01000082">
    <property type="protein sequence ID" value="VBB07895.1"/>
    <property type="molecule type" value="Genomic_DNA"/>
</dbReference>
<dbReference type="OrthoDB" id="53505at2"/>
<evidence type="ECO:0000313" key="2">
    <source>
        <dbReference type="EMBL" id="VBB07895.1"/>
    </source>
</evidence>
<protein>
    <submittedName>
        <fullName evidence="2">Uncharacterized protein</fullName>
    </submittedName>
</protein>
<keyword evidence="3" id="KW-1185">Reference proteome</keyword>
<gene>
    <name evidence="2" type="ORF">LUCI_3160</name>
</gene>
<dbReference type="AlphaFoldDB" id="A0A498RA89"/>
<dbReference type="RefSeq" id="WP_122628815.1">
    <property type="nucleotide sequence ID" value="NZ_UPPP01000082.1"/>
</dbReference>
<feature type="transmembrane region" description="Helical" evidence="1">
    <location>
        <begin position="6"/>
        <end position="30"/>
    </location>
</feature>
<organism evidence="2 3">
    <name type="scientific">Lucifera butyrica</name>
    <dbReference type="NCBI Taxonomy" id="1351585"/>
    <lineage>
        <taxon>Bacteria</taxon>
        <taxon>Bacillati</taxon>
        <taxon>Bacillota</taxon>
        <taxon>Negativicutes</taxon>
        <taxon>Veillonellales</taxon>
        <taxon>Veillonellaceae</taxon>
        <taxon>Lucifera</taxon>
    </lineage>
</organism>
<keyword evidence="1" id="KW-0812">Transmembrane</keyword>
<evidence type="ECO:0000313" key="3">
    <source>
        <dbReference type="Proteomes" id="UP000277811"/>
    </source>
</evidence>
<feature type="transmembrane region" description="Helical" evidence="1">
    <location>
        <begin position="68"/>
        <end position="86"/>
    </location>
</feature>